<dbReference type="AlphaFoldDB" id="Q2UU04"/>
<evidence type="ECO:0000259" key="8">
    <source>
        <dbReference type="Pfam" id="PF20684"/>
    </source>
</evidence>
<evidence type="ECO:0000256" key="2">
    <source>
        <dbReference type="ARBA" id="ARBA00022692"/>
    </source>
</evidence>
<dbReference type="InterPro" id="IPR049326">
    <property type="entry name" value="Rhodopsin_dom_fungi"/>
</dbReference>
<dbReference type="KEGG" id="aor:AO090009000517"/>
<protein>
    <submittedName>
        <fullName evidence="9">DNA, SC009</fullName>
    </submittedName>
</protein>
<dbReference type="RefSeq" id="XP_023088687.1">
    <property type="nucleotide sequence ID" value="XM_023235597.1"/>
</dbReference>
<dbReference type="Proteomes" id="UP000006564">
    <property type="component" value="Chromosome 1"/>
</dbReference>
<dbReference type="OMA" id="ACMAIFY"/>
<feature type="transmembrane region" description="Helical" evidence="7">
    <location>
        <begin position="102"/>
        <end position="123"/>
    </location>
</feature>
<gene>
    <name evidence="9" type="ORF">AO090009000517</name>
</gene>
<evidence type="ECO:0000256" key="1">
    <source>
        <dbReference type="ARBA" id="ARBA00004141"/>
    </source>
</evidence>
<dbReference type="PANTHER" id="PTHR33048">
    <property type="entry name" value="PTH11-LIKE INTEGRAL MEMBRANE PROTEIN (AFU_ORTHOLOGUE AFUA_5G11245)"/>
    <property type="match status" value="1"/>
</dbReference>
<accession>Q2UU04</accession>
<dbReference type="GeneID" id="5988893"/>
<keyword evidence="4 7" id="KW-0472">Membrane</keyword>
<reference evidence="9 10" key="1">
    <citation type="journal article" date="2005" name="Nature">
        <title>Genome sequencing and analysis of Aspergillus oryzae.</title>
        <authorList>
            <person name="Machida M."/>
            <person name="Asai K."/>
            <person name="Sano M."/>
            <person name="Tanaka T."/>
            <person name="Kumagai T."/>
            <person name="Terai G."/>
            <person name="Kusumoto K."/>
            <person name="Arima T."/>
            <person name="Akita O."/>
            <person name="Kashiwagi Y."/>
            <person name="Abe K."/>
            <person name="Gomi K."/>
            <person name="Horiuchi H."/>
            <person name="Kitamoto K."/>
            <person name="Kobayashi T."/>
            <person name="Takeuchi M."/>
            <person name="Denning D.W."/>
            <person name="Galagan J.E."/>
            <person name="Nierman W.C."/>
            <person name="Yu J."/>
            <person name="Archer D.B."/>
            <person name="Bennett J.W."/>
            <person name="Bhatnagar D."/>
            <person name="Cleveland T.E."/>
            <person name="Fedorova N.D."/>
            <person name="Gotoh O."/>
            <person name="Horikawa H."/>
            <person name="Hosoyama A."/>
            <person name="Ichinomiya M."/>
            <person name="Igarashi R."/>
            <person name="Iwashita K."/>
            <person name="Juvvadi P.R."/>
            <person name="Kato M."/>
            <person name="Kato Y."/>
            <person name="Kin T."/>
            <person name="Kokubun A."/>
            <person name="Maeda H."/>
            <person name="Maeyama N."/>
            <person name="Maruyama J."/>
            <person name="Nagasaki H."/>
            <person name="Nakajima T."/>
            <person name="Oda K."/>
            <person name="Okada K."/>
            <person name="Paulsen I."/>
            <person name="Sakamoto K."/>
            <person name="Sawano T."/>
            <person name="Takahashi M."/>
            <person name="Takase K."/>
            <person name="Terabayashi Y."/>
            <person name="Wortman J."/>
            <person name="Yamada O."/>
            <person name="Yamagata Y."/>
            <person name="Anazawa H."/>
            <person name="Hata Y."/>
            <person name="Koide Y."/>
            <person name="Komori T."/>
            <person name="Koyama Y."/>
            <person name="Minetoki T."/>
            <person name="Suharnan S."/>
            <person name="Tanaka A."/>
            <person name="Isono K."/>
            <person name="Kuhara S."/>
            <person name="Ogasawara N."/>
            <person name="Kikuchi H."/>
        </authorList>
    </citation>
    <scope>NUCLEOTIDE SEQUENCE [LARGE SCALE GENOMIC DNA]</scope>
    <source>
        <strain evidence="10">ATCC 42149 / RIB 40</strain>
    </source>
</reference>
<evidence type="ECO:0000256" key="5">
    <source>
        <dbReference type="ARBA" id="ARBA00038359"/>
    </source>
</evidence>
<comment type="subcellular location">
    <subcellularLocation>
        <location evidence="1">Membrane</location>
        <topology evidence="1">Multi-pass membrane protein</topology>
    </subcellularLocation>
</comment>
<feature type="transmembrane region" description="Helical" evidence="7">
    <location>
        <begin position="135"/>
        <end position="160"/>
    </location>
</feature>
<name>Q2UU04_ASPOR</name>
<evidence type="ECO:0000313" key="10">
    <source>
        <dbReference type="Proteomes" id="UP000006564"/>
    </source>
</evidence>
<feature type="domain" description="Rhodopsin" evidence="8">
    <location>
        <begin position="23"/>
        <end position="274"/>
    </location>
</feature>
<proteinExistence type="inferred from homology"/>
<feature type="compositionally biased region" description="Basic and acidic residues" evidence="6">
    <location>
        <begin position="390"/>
        <end position="399"/>
    </location>
</feature>
<keyword evidence="3 7" id="KW-1133">Transmembrane helix</keyword>
<feature type="transmembrane region" description="Helical" evidence="7">
    <location>
        <begin position="6"/>
        <end position="30"/>
    </location>
</feature>
<dbReference type="HOGENOM" id="CLU_019101_0_1_1"/>
<dbReference type="Pfam" id="PF20684">
    <property type="entry name" value="Fung_rhodopsin"/>
    <property type="match status" value="1"/>
</dbReference>
<comment type="similarity">
    <text evidence="5">Belongs to the SAT4 family.</text>
</comment>
<dbReference type="InterPro" id="IPR052337">
    <property type="entry name" value="SAT4-like"/>
</dbReference>
<evidence type="ECO:0000256" key="6">
    <source>
        <dbReference type="SAM" id="MobiDB-lite"/>
    </source>
</evidence>
<organism evidence="9 10">
    <name type="scientific">Aspergillus oryzae (strain ATCC 42149 / RIB 40)</name>
    <name type="common">Yellow koji mold</name>
    <dbReference type="NCBI Taxonomy" id="510516"/>
    <lineage>
        <taxon>Eukaryota</taxon>
        <taxon>Fungi</taxon>
        <taxon>Dikarya</taxon>
        <taxon>Ascomycota</taxon>
        <taxon>Pezizomycotina</taxon>
        <taxon>Eurotiomycetes</taxon>
        <taxon>Eurotiomycetidae</taxon>
        <taxon>Eurotiales</taxon>
        <taxon>Aspergillaceae</taxon>
        <taxon>Aspergillus</taxon>
        <taxon>Aspergillus subgen. Circumdati</taxon>
    </lineage>
</organism>
<dbReference type="EMBL" id="AP007150">
    <property type="protein sequence ID" value="BAE54961.1"/>
    <property type="molecule type" value="Genomic_DNA"/>
</dbReference>
<evidence type="ECO:0000256" key="3">
    <source>
        <dbReference type="ARBA" id="ARBA00022989"/>
    </source>
</evidence>
<evidence type="ECO:0000256" key="4">
    <source>
        <dbReference type="ARBA" id="ARBA00023136"/>
    </source>
</evidence>
<dbReference type="PANTHER" id="PTHR33048:SF2">
    <property type="entry name" value="SRPK"/>
    <property type="match status" value="1"/>
</dbReference>
<sequence>MAGDDFTIEAFTLLAIAIVTIAIRITARWITAGPRNFQLDDFLMPLAGVVYGLESGAAYCVGAWWMGLANNSMTDEQRATLSPTSEEYQLRVGGSKTQVLGWSLYTTLLWLLKACMAIFYSRLTAGLINMHRRVQIAYVLIGATYIAVICSILFGCHPMHKNWQIYPDPGNYCQPAVSQIDVYVTVTLNVATDVYLISIPTPMLFKARLPWREKLELLVLFSGGIFVMAAGILRCVLIVTAGANGAQQAGSWACRETFVAVIIGNAPMIYALCRRIARRAGWYISTKGVSANSYPLTDSGGLNSKSTMHSSNRKRKFKHPLSLPDTQYHDEQTILPSQPTICEAGTGNWDEESRGSQEGIKIVRETITRHCTSVRGMGHLGDVSRTGRGGGRDAEAQDESARHEAAQVMACGLDDCSDDNEDGAEGHADATTYEIAT</sequence>
<dbReference type="GO" id="GO:0016020">
    <property type="term" value="C:membrane"/>
    <property type="evidence" value="ECO:0007669"/>
    <property type="project" value="UniProtKB-SubCell"/>
</dbReference>
<feature type="transmembrane region" description="Helical" evidence="7">
    <location>
        <begin position="42"/>
        <end position="66"/>
    </location>
</feature>
<evidence type="ECO:0000313" key="9">
    <source>
        <dbReference type="EMBL" id="BAE54961.1"/>
    </source>
</evidence>
<feature type="region of interest" description="Disordered" evidence="6">
    <location>
        <begin position="376"/>
        <end position="399"/>
    </location>
</feature>
<keyword evidence="2 7" id="KW-0812">Transmembrane</keyword>
<feature type="transmembrane region" description="Helical" evidence="7">
    <location>
        <begin position="180"/>
        <end position="205"/>
    </location>
</feature>
<keyword evidence="10" id="KW-1185">Reference proteome</keyword>
<evidence type="ECO:0000256" key="7">
    <source>
        <dbReference type="SAM" id="Phobius"/>
    </source>
</evidence>
<feature type="transmembrane region" description="Helical" evidence="7">
    <location>
        <begin position="249"/>
        <end position="273"/>
    </location>
</feature>
<feature type="transmembrane region" description="Helical" evidence="7">
    <location>
        <begin position="217"/>
        <end position="243"/>
    </location>
</feature>